<keyword evidence="1" id="KW-0812">Transmembrane</keyword>
<dbReference type="AlphaFoldDB" id="A0A7J8KAZ5"/>
<keyword evidence="3" id="KW-1185">Reference proteome</keyword>
<keyword evidence="1" id="KW-0472">Membrane</keyword>
<dbReference type="Proteomes" id="UP000593571">
    <property type="component" value="Unassembled WGS sequence"/>
</dbReference>
<reference evidence="2 3" key="1">
    <citation type="journal article" date="2020" name="Nature">
        <title>Six reference-quality genomes reveal evolution of bat adaptations.</title>
        <authorList>
            <person name="Jebb D."/>
            <person name="Huang Z."/>
            <person name="Pippel M."/>
            <person name="Hughes G.M."/>
            <person name="Lavrichenko K."/>
            <person name="Devanna P."/>
            <person name="Winkler S."/>
            <person name="Jermiin L.S."/>
            <person name="Skirmuntt E.C."/>
            <person name="Katzourakis A."/>
            <person name="Burkitt-Gray L."/>
            <person name="Ray D.A."/>
            <person name="Sullivan K.A.M."/>
            <person name="Roscito J.G."/>
            <person name="Kirilenko B.M."/>
            <person name="Davalos L.M."/>
            <person name="Corthals A.P."/>
            <person name="Power M.L."/>
            <person name="Jones G."/>
            <person name="Ransome R.D."/>
            <person name="Dechmann D.K.N."/>
            <person name="Locatelli A.G."/>
            <person name="Puechmaille S.J."/>
            <person name="Fedrigo O."/>
            <person name="Jarvis E.D."/>
            <person name="Hiller M."/>
            <person name="Vernes S.C."/>
            <person name="Myers E.W."/>
            <person name="Teeling E.C."/>
        </authorList>
    </citation>
    <scope>NUCLEOTIDE SEQUENCE [LARGE SCALE GENOMIC DNA]</scope>
    <source>
        <strain evidence="2">MRouAeg1</strain>
        <tissue evidence="2">Muscle</tissue>
    </source>
</reference>
<proteinExistence type="predicted"/>
<keyword evidence="1" id="KW-1133">Transmembrane helix</keyword>
<dbReference type="EMBL" id="JACASE010000001">
    <property type="protein sequence ID" value="KAF6505999.1"/>
    <property type="molecule type" value="Genomic_DNA"/>
</dbReference>
<evidence type="ECO:0000313" key="2">
    <source>
        <dbReference type="EMBL" id="KAF6505999.1"/>
    </source>
</evidence>
<sequence>MVLPMPFFIEGPPLDLIKVSLGYAAMFEMNVHHAPFRSRTVALKRETVLCIGDIHPYAARFHKGNSIFCIELLLNWFFVSEESIFFHFMVCIYNNLFLKKLAKSYRFKRLVTSTEYFYIYSFMMV</sequence>
<accession>A0A7J8KAZ5</accession>
<feature type="transmembrane region" description="Helical" evidence="1">
    <location>
        <begin position="84"/>
        <end position="102"/>
    </location>
</feature>
<evidence type="ECO:0000256" key="1">
    <source>
        <dbReference type="SAM" id="Phobius"/>
    </source>
</evidence>
<evidence type="ECO:0000313" key="3">
    <source>
        <dbReference type="Proteomes" id="UP000593571"/>
    </source>
</evidence>
<organism evidence="2 3">
    <name type="scientific">Rousettus aegyptiacus</name>
    <name type="common">Egyptian fruit bat</name>
    <name type="synonym">Pteropus aegyptiacus</name>
    <dbReference type="NCBI Taxonomy" id="9407"/>
    <lineage>
        <taxon>Eukaryota</taxon>
        <taxon>Metazoa</taxon>
        <taxon>Chordata</taxon>
        <taxon>Craniata</taxon>
        <taxon>Vertebrata</taxon>
        <taxon>Euteleostomi</taxon>
        <taxon>Mammalia</taxon>
        <taxon>Eutheria</taxon>
        <taxon>Laurasiatheria</taxon>
        <taxon>Chiroptera</taxon>
        <taxon>Yinpterochiroptera</taxon>
        <taxon>Pteropodoidea</taxon>
        <taxon>Pteropodidae</taxon>
        <taxon>Rousettinae</taxon>
        <taxon>Rousettus</taxon>
    </lineage>
</organism>
<comment type="caution">
    <text evidence="2">The sequence shown here is derived from an EMBL/GenBank/DDBJ whole genome shotgun (WGS) entry which is preliminary data.</text>
</comment>
<gene>
    <name evidence="2" type="ORF">HJG63_007864</name>
</gene>
<name>A0A7J8KAZ5_ROUAE</name>
<protein>
    <submittedName>
        <fullName evidence="2">Uncharacterized protein</fullName>
    </submittedName>
</protein>